<name>A0A562QHA9_9PSED</name>
<organism evidence="2 3">
    <name type="scientific">Pseudomonas duriflava</name>
    <dbReference type="NCBI Taxonomy" id="459528"/>
    <lineage>
        <taxon>Bacteria</taxon>
        <taxon>Pseudomonadati</taxon>
        <taxon>Pseudomonadota</taxon>
        <taxon>Gammaproteobacteria</taxon>
        <taxon>Pseudomonadales</taxon>
        <taxon>Pseudomonadaceae</taxon>
        <taxon>Pseudomonas</taxon>
    </lineage>
</organism>
<dbReference type="InterPro" id="IPR010331">
    <property type="entry name" value="ExoD"/>
</dbReference>
<dbReference type="RefSeq" id="WP_145140316.1">
    <property type="nucleotide sequence ID" value="NZ_VLKY01000004.1"/>
</dbReference>
<gene>
    <name evidence="2" type="ORF">IQ22_01506</name>
</gene>
<dbReference type="PANTHER" id="PTHR41795">
    <property type="entry name" value="EXOPOLYSACCHARIDE SYNTHESIS PROTEIN"/>
    <property type="match status" value="1"/>
</dbReference>
<sequence length="212" mass="23372">MSENDNVALEDDDYACAPEDDSPINLETFLTCLEEVGRSPEKVSVRHLIDAIGSRSFGPLILLAGLIALSPLTGIPGIATLVSVYVVLVSGQLLLGRRHFWLPRWVLKRQVPRNKLRKSLRLLHPVARVVDRFLQPRLTFLTKGLFRYLTALLCILIALSMPVLDLVPFANTTAGAALTAFALSLIARDGFLFLLASGFCVGIIWIIVRLLL</sequence>
<keyword evidence="1" id="KW-1133">Transmembrane helix</keyword>
<protein>
    <recommendedName>
        <fullName evidence="4">Exopolysaccharide synthesis protein ExoD</fullName>
    </recommendedName>
</protein>
<dbReference type="OrthoDB" id="8635607at2"/>
<feature type="transmembrane region" description="Helical" evidence="1">
    <location>
        <begin position="75"/>
        <end position="95"/>
    </location>
</feature>
<keyword evidence="1" id="KW-0812">Transmembrane</keyword>
<dbReference type="Proteomes" id="UP000316905">
    <property type="component" value="Unassembled WGS sequence"/>
</dbReference>
<dbReference type="AlphaFoldDB" id="A0A562QHA9"/>
<evidence type="ECO:0008006" key="4">
    <source>
        <dbReference type="Google" id="ProtNLM"/>
    </source>
</evidence>
<proteinExistence type="predicted"/>
<keyword evidence="3" id="KW-1185">Reference proteome</keyword>
<keyword evidence="1" id="KW-0472">Membrane</keyword>
<evidence type="ECO:0000313" key="3">
    <source>
        <dbReference type="Proteomes" id="UP000316905"/>
    </source>
</evidence>
<feature type="transmembrane region" description="Helical" evidence="1">
    <location>
        <begin position="145"/>
        <end position="163"/>
    </location>
</feature>
<dbReference type="PANTHER" id="PTHR41795:SF1">
    <property type="entry name" value="EXOPOLYSACCHARIDE SYNTHESIS PROTEIN"/>
    <property type="match status" value="1"/>
</dbReference>
<accession>A0A562QHA9</accession>
<dbReference type="Pfam" id="PF06055">
    <property type="entry name" value="ExoD"/>
    <property type="match status" value="1"/>
</dbReference>
<evidence type="ECO:0000313" key="2">
    <source>
        <dbReference type="EMBL" id="TWI55580.1"/>
    </source>
</evidence>
<dbReference type="PIRSF" id="PIRSF033239">
    <property type="entry name" value="ExoD"/>
    <property type="match status" value="1"/>
</dbReference>
<comment type="caution">
    <text evidence="2">The sequence shown here is derived from an EMBL/GenBank/DDBJ whole genome shotgun (WGS) entry which is preliminary data.</text>
</comment>
<reference evidence="2 3" key="1">
    <citation type="journal article" date="2015" name="Stand. Genomic Sci.">
        <title>Genomic Encyclopedia of Bacterial and Archaeal Type Strains, Phase III: the genomes of soil and plant-associated and newly described type strains.</title>
        <authorList>
            <person name="Whitman W.B."/>
            <person name="Woyke T."/>
            <person name="Klenk H.P."/>
            <person name="Zhou Y."/>
            <person name="Lilburn T.G."/>
            <person name="Beck B.J."/>
            <person name="De Vos P."/>
            <person name="Vandamme P."/>
            <person name="Eisen J.A."/>
            <person name="Garrity G."/>
            <person name="Hugenholtz P."/>
            <person name="Kyrpides N.C."/>
        </authorList>
    </citation>
    <scope>NUCLEOTIDE SEQUENCE [LARGE SCALE GENOMIC DNA]</scope>
    <source>
        <strain evidence="2 3">CGMCC 1.6858</strain>
    </source>
</reference>
<dbReference type="EMBL" id="VLKY01000004">
    <property type="protein sequence ID" value="TWI55580.1"/>
    <property type="molecule type" value="Genomic_DNA"/>
</dbReference>
<evidence type="ECO:0000256" key="1">
    <source>
        <dbReference type="SAM" id="Phobius"/>
    </source>
</evidence>
<feature type="transmembrane region" description="Helical" evidence="1">
    <location>
        <begin position="191"/>
        <end position="211"/>
    </location>
</feature>